<protein>
    <submittedName>
        <fullName evidence="1">Uncharacterized protein</fullName>
    </submittedName>
</protein>
<accession>A0A1B7NKU7</accession>
<sequence length="135" mass="15329">MNFLQVALDAEKVANTFSKFVAHLPEDAGNITSVVTELFTIGANLRSLEALHNSPLRSNFDYINNDVVVVKASFLHTIRVINGVFLAMDDDGRAQPSHQNVRMAWLRLCDYFHREAGYPLSVRLQYYKQFLTPLV</sequence>
<proteinExistence type="predicted"/>
<comment type="caution">
    <text evidence="1">The sequence shown here is derived from an EMBL/GenBank/DDBJ whole genome shotgun (WGS) entry which is preliminary data.</text>
</comment>
<reference evidence="1 2" key="1">
    <citation type="submission" date="2015-07" db="EMBL/GenBank/DDBJ databases">
        <title>Emmonsia species relationships and genome sequence.</title>
        <authorList>
            <person name="Cuomo C.A."/>
            <person name="Schwartz I.S."/>
            <person name="Kenyon C."/>
            <person name="de Hoog G.S."/>
            <person name="Govender N.P."/>
            <person name="Botha A."/>
            <person name="Moreno L."/>
            <person name="de Vries M."/>
            <person name="Munoz J.F."/>
            <person name="Stielow J.B."/>
        </authorList>
    </citation>
    <scope>NUCLEOTIDE SEQUENCE [LARGE SCALE GENOMIC DNA]</scope>
    <source>
        <strain evidence="1 2">CBS 136260</strain>
    </source>
</reference>
<organism evidence="1 2">
    <name type="scientific">Emergomyces africanus</name>
    <dbReference type="NCBI Taxonomy" id="1955775"/>
    <lineage>
        <taxon>Eukaryota</taxon>
        <taxon>Fungi</taxon>
        <taxon>Dikarya</taxon>
        <taxon>Ascomycota</taxon>
        <taxon>Pezizomycotina</taxon>
        <taxon>Eurotiomycetes</taxon>
        <taxon>Eurotiomycetidae</taxon>
        <taxon>Onygenales</taxon>
        <taxon>Ajellomycetaceae</taxon>
        <taxon>Emergomyces</taxon>
    </lineage>
</organism>
<keyword evidence="2" id="KW-1185">Reference proteome</keyword>
<dbReference type="AlphaFoldDB" id="A0A1B7NKU7"/>
<evidence type="ECO:0000313" key="2">
    <source>
        <dbReference type="Proteomes" id="UP000091918"/>
    </source>
</evidence>
<gene>
    <name evidence="1" type="ORF">ACJ72_08312</name>
</gene>
<name>A0A1B7NKU7_9EURO</name>
<dbReference type="OrthoDB" id="5345571at2759"/>
<dbReference type="EMBL" id="LGUA01002623">
    <property type="protein sequence ID" value="OAX77392.1"/>
    <property type="molecule type" value="Genomic_DNA"/>
</dbReference>
<evidence type="ECO:0000313" key="1">
    <source>
        <dbReference type="EMBL" id="OAX77392.1"/>
    </source>
</evidence>
<dbReference type="Proteomes" id="UP000091918">
    <property type="component" value="Unassembled WGS sequence"/>
</dbReference>